<evidence type="ECO:0000256" key="8">
    <source>
        <dbReference type="ARBA" id="ARBA00049730"/>
    </source>
</evidence>
<evidence type="ECO:0000256" key="3">
    <source>
        <dbReference type="ARBA" id="ARBA00023136"/>
    </source>
</evidence>
<sequence>MIGGIYRLKMSRMRMKKRISQLALIMAAASLTGCGLKGPLYFPNQQQDKPKTTQAAPSTPSGSHAQQSATAKGQSAQPTQ</sequence>
<evidence type="ECO:0000256" key="4">
    <source>
        <dbReference type="ARBA" id="ARBA00023139"/>
    </source>
</evidence>
<keyword evidence="2" id="KW-0732">Signal</keyword>
<keyword evidence="5" id="KW-0998">Cell outer membrane</keyword>
<proteinExistence type="inferred from homology"/>
<dbReference type="InterPro" id="IPR032831">
    <property type="entry name" value="LptM_cons"/>
</dbReference>
<evidence type="ECO:0000256" key="5">
    <source>
        <dbReference type="ARBA" id="ARBA00023237"/>
    </source>
</evidence>
<dbReference type="EMBL" id="CAHS01000004">
    <property type="protein sequence ID" value="CCG85596.1"/>
    <property type="molecule type" value="Genomic_DNA"/>
</dbReference>
<dbReference type="NCBIfam" id="NF047847">
    <property type="entry name" value="SS_mature_LptM"/>
    <property type="match status" value="1"/>
</dbReference>
<dbReference type="Proteomes" id="UP000018217">
    <property type="component" value="Unassembled WGS sequence"/>
</dbReference>
<comment type="caution">
    <text evidence="10">The sequence shown here is derived from an EMBL/GenBank/DDBJ whole genome shotgun (WGS) entry which is preliminary data.</text>
</comment>
<dbReference type="AlphaFoldDB" id="V5Z3U8"/>
<accession>V5Z3U8</accession>
<feature type="compositionally biased region" description="Polar residues" evidence="9">
    <location>
        <begin position="43"/>
        <end position="80"/>
    </location>
</feature>
<keyword evidence="4" id="KW-0564">Palmitate</keyword>
<organism evidence="10 11">
    <name type="scientific">Erwinia piriflorinigrans CFBP 5888</name>
    <dbReference type="NCBI Taxonomy" id="1161919"/>
    <lineage>
        <taxon>Bacteria</taxon>
        <taxon>Pseudomonadati</taxon>
        <taxon>Pseudomonadota</taxon>
        <taxon>Gammaproteobacteria</taxon>
        <taxon>Enterobacterales</taxon>
        <taxon>Erwiniaceae</taxon>
        <taxon>Erwinia</taxon>
    </lineage>
</organism>
<evidence type="ECO:0000256" key="9">
    <source>
        <dbReference type="SAM" id="MobiDB-lite"/>
    </source>
</evidence>
<keyword evidence="6 10" id="KW-0449">Lipoprotein</keyword>
<feature type="region of interest" description="Disordered" evidence="9">
    <location>
        <begin position="39"/>
        <end position="80"/>
    </location>
</feature>
<reference evidence="10 11" key="1">
    <citation type="journal article" date="2013" name="Syst. Appl. Microbiol.">
        <title>Phylogenetic position and virulence apparatus of the pear flower necrosis pathogen Erwinia piriflorinigrans CFBP 5888T as assessed by comparative genomics.</title>
        <authorList>
            <person name="Smits T.H."/>
            <person name="Rezzonico F."/>
            <person name="Lopez M.M."/>
            <person name="Blom J."/>
            <person name="Goesmann A."/>
            <person name="Frey J.E."/>
            <person name="Duffy B."/>
        </authorList>
    </citation>
    <scope>NUCLEOTIDE SEQUENCE [LARGE SCALE GENOMIC DNA]</scope>
    <source>
        <strain evidence="11">CFBP5888</strain>
    </source>
</reference>
<protein>
    <recommendedName>
        <fullName evidence="8">LPS-assembly lipoprotein LptM</fullName>
    </recommendedName>
</protein>
<evidence type="ECO:0000256" key="1">
    <source>
        <dbReference type="ARBA" id="ARBA00004459"/>
    </source>
</evidence>
<dbReference type="PROSITE" id="PS51257">
    <property type="entry name" value="PROKAR_LIPOPROTEIN"/>
    <property type="match status" value="1"/>
</dbReference>
<comment type="subcellular location">
    <subcellularLocation>
        <location evidence="1">Cell outer membrane</location>
        <topology evidence="1">Lipid-anchor</topology>
    </subcellularLocation>
</comment>
<dbReference type="GO" id="GO:0009279">
    <property type="term" value="C:cell outer membrane"/>
    <property type="evidence" value="ECO:0007669"/>
    <property type="project" value="UniProtKB-SubCell"/>
</dbReference>
<dbReference type="STRING" id="1161919.EPIR_0231"/>
<dbReference type="Pfam" id="PF13627">
    <property type="entry name" value="LptM_cons"/>
    <property type="match status" value="1"/>
</dbReference>
<name>V5Z3U8_9GAMM</name>
<evidence type="ECO:0000313" key="11">
    <source>
        <dbReference type="Proteomes" id="UP000018217"/>
    </source>
</evidence>
<comment type="similarity">
    <text evidence="7">Belongs to the LptM family.</text>
</comment>
<evidence type="ECO:0000256" key="2">
    <source>
        <dbReference type="ARBA" id="ARBA00022729"/>
    </source>
</evidence>
<keyword evidence="11" id="KW-1185">Reference proteome</keyword>
<keyword evidence="3" id="KW-0472">Membrane</keyword>
<evidence type="ECO:0000256" key="7">
    <source>
        <dbReference type="ARBA" id="ARBA00049647"/>
    </source>
</evidence>
<evidence type="ECO:0000313" key="10">
    <source>
        <dbReference type="EMBL" id="CCG85596.1"/>
    </source>
</evidence>
<gene>
    <name evidence="10" type="ORF">EPIR_0231</name>
</gene>
<evidence type="ECO:0000256" key="6">
    <source>
        <dbReference type="ARBA" id="ARBA00023288"/>
    </source>
</evidence>